<keyword evidence="1" id="KW-0805">Transcription regulation</keyword>
<dbReference type="EMBL" id="LFJJ01000110">
    <property type="protein sequence ID" value="KND59670.1"/>
    <property type="molecule type" value="Genomic_DNA"/>
</dbReference>
<sequence length="173" mass="19302">MTGFTLDATDCRILAVLQEDGRISNLDLAERIALSPSACLRRMRLLEEEGVIASYRACLDRERLGIELEAFVHVSMRNDEENWHEKFAAAVKDWPEVVGAFVVTGDTHYVLRVLAHNLKHYSDFILSKLYKAPGVIDIRSNIVLQTMKDDAGVPVALIEQPERNGVAAPVKAT</sequence>
<dbReference type="InterPro" id="IPR011008">
    <property type="entry name" value="Dimeric_a/b-barrel"/>
</dbReference>
<dbReference type="SUPFAM" id="SSF46785">
    <property type="entry name" value="Winged helix' DNA-binding domain"/>
    <property type="match status" value="1"/>
</dbReference>
<organism evidence="5 6">
    <name type="scientific">Candidatus Burkholderia verschuerenii</name>
    <dbReference type="NCBI Taxonomy" id="242163"/>
    <lineage>
        <taxon>Bacteria</taxon>
        <taxon>Pseudomonadati</taxon>
        <taxon>Pseudomonadota</taxon>
        <taxon>Betaproteobacteria</taxon>
        <taxon>Burkholderiales</taxon>
        <taxon>Burkholderiaceae</taxon>
        <taxon>Burkholderia</taxon>
    </lineage>
</organism>
<dbReference type="InterPro" id="IPR019888">
    <property type="entry name" value="Tscrpt_reg_AsnC-like"/>
</dbReference>
<dbReference type="GO" id="GO:0005829">
    <property type="term" value="C:cytosol"/>
    <property type="evidence" value="ECO:0007669"/>
    <property type="project" value="TreeGrafter"/>
</dbReference>
<dbReference type="AlphaFoldDB" id="A0A0L0MBN8"/>
<dbReference type="SUPFAM" id="SSF54909">
    <property type="entry name" value="Dimeric alpha+beta barrel"/>
    <property type="match status" value="1"/>
</dbReference>
<dbReference type="RefSeq" id="WP_050454484.1">
    <property type="nucleotide sequence ID" value="NZ_LFJJ01000110.1"/>
</dbReference>
<dbReference type="PANTHER" id="PTHR30154">
    <property type="entry name" value="LEUCINE-RESPONSIVE REGULATORY PROTEIN"/>
    <property type="match status" value="1"/>
</dbReference>
<dbReference type="InterPro" id="IPR011991">
    <property type="entry name" value="ArsR-like_HTH"/>
</dbReference>
<dbReference type="PANTHER" id="PTHR30154:SF46">
    <property type="entry name" value="TRANSCRIPTIONAL REGULATORY PROTEIN"/>
    <property type="match status" value="1"/>
</dbReference>
<dbReference type="GO" id="GO:0006355">
    <property type="term" value="P:regulation of DNA-templated transcription"/>
    <property type="evidence" value="ECO:0007669"/>
    <property type="project" value="UniProtKB-ARBA"/>
</dbReference>
<dbReference type="InterPro" id="IPR036390">
    <property type="entry name" value="WH_DNA-bd_sf"/>
</dbReference>
<feature type="domain" description="HTH asnC-type" evidence="4">
    <location>
        <begin position="6"/>
        <end position="67"/>
    </location>
</feature>
<dbReference type="Gene3D" id="3.30.70.920">
    <property type="match status" value="1"/>
</dbReference>
<dbReference type="InterPro" id="IPR036388">
    <property type="entry name" value="WH-like_DNA-bd_sf"/>
</dbReference>
<comment type="caution">
    <text evidence="5">The sequence shown here is derived from an EMBL/GenBank/DDBJ whole genome shotgun (WGS) entry which is preliminary data.</text>
</comment>
<evidence type="ECO:0000259" key="4">
    <source>
        <dbReference type="PROSITE" id="PS50956"/>
    </source>
</evidence>
<name>A0A0L0MBN8_9BURK</name>
<keyword evidence="6" id="KW-1185">Reference proteome</keyword>
<dbReference type="Proteomes" id="UP000036959">
    <property type="component" value="Unassembled WGS sequence"/>
</dbReference>
<evidence type="ECO:0000313" key="5">
    <source>
        <dbReference type="EMBL" id="KND59670.1"/>
    </source>
</evidence>
<dbReference type="Gene3D" id="1.10.10.10">
    <property type="entry name" value="Winged helix-like DNA-binding domain superfamily/Winged helix DNA-binding domain"/>
    <property type="match status" value="1"/>
</dbReference>
<proteinExistence type="predicted"/>
<evidence type="ECO:0000256" key="3">
    <source>
        <dbReference type="ARBA" id="ARBA00023163"/>
    </source>
</evidence>
<accession>A0A0L0MBN8</accession>
<dbReference type="CDD" id="cd00090">
    <property type="entry name" value="HTH_ARSR"/>
    <property type="match status" value="1"/>
</dbReference>
<keyword evidence="3" id="KW-0804">Transcription</keyword>
<evidence type="ECO:0000256" key="2">
    <source>
        <dbReference type="ARBA" id="ARBA00023125"/>
    </source>
</evidence>
<dbReference type="Pfam" id="PF13412">
    <property type="entry name" value="HTH_24"/>
    <property type="match status" value="1"/>
</dbReference>
<dbReference type="InterPro" id="IPR019887">
    <property type="entry name" value="Tscrpt_reg_AsnC/Lrp_C"/>
</dbReference>
<evidence type="ECO:0000313" key="6">
    <source>
        <dbReference type="Proteomes" id="UP000036959"/>
    </source>
</evidence>
<dbReference type="GO" id="GO:0043200">
    <property type="term" value="P:response to amino acid"/>
    <property type="evidence" value="ECO:0007669"/>
    <property type="project" value="TreeGrafter"/>
</dbReference>
<dbReference type="GO" id="GO:0043565">
    <property type="term" value="F:sequence-specific DNA binding"/>
    <property type="evidence" value="ECO:0007669"/>
    <property type="project" value="InterPro"/>
</dbReference>
<reference evidence="6" key="1">
    <citation type="submission" date="2015-06" db="EMBL/GenBank/DDBJ databases">
        <title>Comparative genomics of Burkholderia leaf nodule symbionts.</title>
        <authorList>
            <person name="Carlier A."/>
            <person name="Eberl L."/>
            <person name="Pinto-Carbo M."/>
        </authorList>
    </citation>
    <scope>NUCLEOTIDE SEQUENCE [LARGE SCALE GENOMIC DNA]</scope>
    <source>
        <strain evidence="6">UZHbot4</strain>
    </source>
</reference>
<gene>
    <name evidence="5" type="ORF">BVER_00513</name>
</gene>
<keyword evidence="2" id="KW-0238">DNA-binding</keyword>
<protein>
    <submittedName>
        <fullName evidence="5">Leucine-responsive regulatory protein</fullName>
    </submittedName>
</protein>
<dbReference type="FunFam" id="1.10.10.10:FF:000186">
    <property type="entry name" value="AsnC family transcriptional regulator"/>
    <property type="match status" value="1"/>
</dbReference>
<dbReference type="PRINTS" id="PR00033">
    <property type="entry name" value="HTHASNC"/>
</dbReference>
<dbReference type="PROSITE" id="PS50956">
    <property type="entry name" value="HTH_ASNC_2"/>
    <property type="match status" value="1"/>
</dbReference>
<dbReference type="Pfam" id="PF01037">
    <property type="entry name" value="AsnC_trans_reg"/>
    <property type="match status" value="1"/>
</dbReference>
<evidence type="ECO:0000256" key="1">
    <source>
        <dbReference type="ARBA" id="ARBA00023015"/>
    </source>
</evidence>
<dbReference type="OrthoDB" id="8526125at2"/>
<dbReference type="PATRIC" id="fig|242163.4.peg.644"/>
<dbReference type="InterPro" id="IPR000485">
    <property type="entry name" value="AsnC-type_HTH_dom"/>
</dbReference>
<dbReference type="SMART" id="SM00344">
    <property type="entry name" value="HTH_ASNC"/>
    <property type="match status" value="1"/>
</dbReference>